<dbReference type="InterPro" id="IPR010064">
    <property type="entry name" value="HK97-gp10_tail"/>
</dbReference>
<dbReference type="EMBL" id="LDJR01000052">
    <property type="protein sequence ID" value="OAK70094.1"/>
    <property type="molecule type" value="Genomic_DNA"/>
</dbReference>
<dbReference type="PATRIC" id="fig|217031.6.peg.2803"/>
<organism evidence="1 2">
    <name type="scientific">Lederbergia galactosidilytica</name>
    <dbReference type="NCBI Taxonomy" id="217031"/>
    <lineage>
        <taxon>Bacteria</taxon>
        <taxon>Bacillati</taxon>
        <taxon>Bacillota</taxon>
        <taxon>Bacilli</taxon>
        <taxon>Bacillales</taxon>
        <taxon>Bacillaceae</taxon>
        <taxon>Lederbergia</taxon>
    </lineage>
</organism>
<accession>A0A177ZQS3</accession>
<protein>
    <recommendedName>
        <fullName evidence="3">HK97 gp10 family phage protein</fullName>
    </recommendedName>
</protein>
<name>A0A177ZQS3_9BACI</name>
<evidence type="ECO:0000313" key="2">
    <source>
        <dbReference type="Proteomes" id="UP000077881"/>
    </source>
</evidence>
<comment type="caution">
    <text evidence="1">The sequence shown here is derived from an EMBL/GenBank/DDBJ whole genome shotgun (WGS) entry which is preliminary data.</text>
</comment>
<evidence type="ECO:0000313" key="1">
    <source>
        <dbReference type="EMBL" id="OAK70094.1"/>
    </source>
</evidence>
<dbReference type="AlphaFoldDB" id="A0A177ZQS3"/>
<dbReference type="RefSeq" id="WP_064468288.1">
    <property type="nucleotide sequence ID" value="NZ_LDJR01000052.1"/>
</dbReference>
<proteinExistence type="predicted"/>
<dbReference type="STRING" id="217031.ABB05_13010"/>
<dbReference type="OrthoDB" id="2398275at2"/>
<reference evidence="1 2" key="1">
    <citation type="submission" date="2015-05" db="EMBL/GenBank/DDBJ databases">
        <title>Comparison of genome.</title>
        <authorList>
            <person name="Zheng Z."/>
            <person name="Sun M."/>
        </authorList>
    </citation>
    <scope>NUCLEOTIDE SEQUENCE [LARGE SCALE GENOMIC DNA]</scope>
    <source>
        <strain evidence="1 2">G25-74</strain>
    </source>
</reference>
<gene>
    <name evidence="1" type="ORF">ABB05_13010</name>
</gene>
<keyword evidence="2" id="KW-1185">Reference proteome</keyword>
<dbReference type="Proteomes" id="UP000077881">
    <property type="component" value="Unassembled WGS sequence"/>
</dbReference>
<dbReference type="Pfam" id="PF04883">
    <property type="entry name" value="HK97-gp10_like"/>
    <property type="match status" value="1"/>
</dbReference>
<evidence type="ECO:0008006" key="3">
    <source>
        <dbReference type="Google" id="ProtNLM"/>
    </source>
</evidence>
<sequence>MARKDGFYLEWHGLDELIEELEGMEREFEKNIQQGMKKYSTLAEEGTRALAPRDSGDLESSMTLKIPYIEGSKIVGGIGSNLAYALRRHEEPYRYGIHDKYDNGVKFPNYYVYGKGRRTLQKPSWRGEKPGRKYLERAIVATEKDFVKIMADALEQTLRGRRY</sequence>